<keyword evidence="6" id="KW-1133">Transmembrane helix</keyword>
<evidence type="ECO:0000256" key="5">
    <source>
        <dbReference type="SAM" id="MobiDB-lite"/>
    </source>
</evidence>
<accession>A0AAD5SR26</accession>
<protein>
    <recommendedName>
        <fullName evidence="1">receptor protein-tyrosine kinase</fullName>
        <ecNumber evidence="1">2.7.10.1</ecNumber>
    </recommendedName>
</protein>
<reference evidence="7" key="1">
    <citation type="submission" date="2020-05" db="EMBL/GenBank/DDBJ databases">
        <title>Phylogenomic resolution of chytrid fungi.</title>
        <authorList>
            <person name="Stajich J.E."/>
            <person name="Amses K."/>
            <person name="Simmons R."/>
            <person name="Seto K."/>
            <person name="Myers J."/>
            <person name="Bonds A."/>
            <person name="Quandt C.A."/>
            <person name="Barry K."/>
            <person name="Liu P."/>
            <person name="Grigoriev I."/>
            <person name="Longcore J.E."/>
            <person name="James T.Y."/>
        </authorList>
    </citation>
    <scope>NUCLEOTIDE SEQUENCE</scope>
    <source>
        <strain evidence="7">JEL0513</strain>
    </source>
</reference>
<organism evidence="7 8">
    <name type="scientific">Physocladia obscura</name>
    <dbReference type="NCBI Taxonomy" id="109957"/>
    <lineage>
        <taxon>Eukaryota</taxon>
        <taxon>Fungi</taxon>
        <taxon>Fungi incertae sedis</taxon>
        <taxon>Chytridiomycota</taxon>
        <taxon>Chytridiomycota incertae sedis</taxon>
        <taxon>Chytridiomycetes</taxon>
        <taxon>Chytridiales</taxon>
        <taxon>Chytriomycetaceae</taxon>
        <taxon>Physocladia</taxon>
    </lineage>
</organism>
<gene>
    <name evidence="7" type="ORF">HK100_005793</name>
</gene>
<keyword evidence="2" id="KW-0808">Transferase</keyword>
<dbReference type="EMBL" id="JADGJH010002693">
    <property type="protein sequence ID" value="KAJ3095534.1"/>
    <property type="molecule type" value="Genomic_DNA"/>
</dbReference>
<evidence type="ECO:0000256" key="2">
    <source>
        <dbReference type="ARBA" id="ARBA00022679"/>
    </source>
</evidence>
<evidence type="ECO:0000313" key="8">
    <source>
        <dbReference type="Proteomes" id="UP001211907"/>
    </source>
</evidence>
<name>A0AAD5SR26_9FUNG</name>
<sequence>MLNHLCSRLPSQGSSDSSNVTPGIITAIVVGVLLILVIVTGAILFFCRRNRQYQKTNDDRKLQESEIGDPDELVNFVRESSDNLLPAAPLISVPTVFSMQSSNSFSPVRSASPILHRSWTGHTFNTKQIDENNDPLIASSVPSPEAFSDAGVEHETNTTAVADKETKITATSMSSSSSAPERKRTFKMQKVKKEGRGEG</sequence>
<evidence type="ECO:0000313" key="7">
    <source>
        <dbReference type="EMBL" id="KAJ3095534.1"/>
    </source>
</evidence>
<comment type="caution">
    <text evidence="7">The sequence shown here is derived from an EMBL/GenBank/DDBJ whole genome shotgun (WGS) entry which is preliminary data.</text>
</comment>
<dbReference type="AlphaFoldDB" id="A0AAD5SR26"/>
<keyword evidence="3" id="KW-0418">Kinase</keyword>
<evidence type="ECO:0000256" key="3">
    <source>
        <dbReference type="ARBA" id="ARBA00022777"/>
    </source>
</evidence>
<dbReference type="EC" id="2.7.10.1" evidence="1"/>
<keyword evidence="4" id="KW-0829">Tyrosine-protein kinase</keyword>
<feature type="compositionally biased region" description="Basic and acidic residues" evidence="5">
    <location>
        <begin position="151"/>
        <end position="167"/>
    </location>
</feature>
<keyword evidence="6" id="KW-0472">Membrane</keyword>
<dbReference type="InterPro" id="IPR044912">
    <property type="entry name" value="Egfr_JX_dom"/>
</dbReference>
<evidence type="ECO:0000256" key="4">
    <source>
        <dbReference type="ARBA" id="ARBA00023137"/>
    </source>
</evidence>
<proteinExistence type="predicted"/>
<evidence type="ECO:0000256" key="6">
    <source>
        <dbReference type="SAM" id="Phobius"/>
    </source>
</evidence>
<keyword evidence="8" id="KW-1185">Reference proteome</keyword>
<feature type="region of interest" description="Disordered" evidence="5">
    <location>
        <begin position="140"/>
        <end position="199"/>
    </location>
</feature>
<feature type="transmembrane region" description="Helical" evidence="6">
    <location>
        <begin position="20"/>
        <end position="47"/>
    </location>
</feature>
<keyword evidence="6" id="KW-0812">Transmembrane</keyword>
<evidence type="ECO:0000256" key="1">
    <source>
        <dbReference type="ARBA" id="ARBA00011902"/>
    </source>
</evidence>
<dbReference type="Proteomes" id="UP001211907">
    <property type="component" value="Unassembled WGS sequence"/>
</dbReference>
<dbReference type="GO" id="GO:0004714">
    <property type="term" value="F:transmembrane receptor protein tyrosine kinase activity"/>
    <property type="evidence" value="ECO:0007669"/>
    <property type="project" value="UniProtKB-EC"/>
</dbReference>
<dbReference type="CDD" id="cd12087">
    <property type="entry name" value="TM_EGFR-like"/>
    <property type="match status" value="1"/>
</dbReference>
<dbReference type="Gene3D" id="6.10.250.2930">
    <property type="match status" value="1"/>
</dbReference>